<keyword evidence="9" id="KW-1185">Reference proteome</keyword>
<dbReference type="InterPro" id="IPR006674">
    <property type="entry name" value="HD_domain"/>
</dbReference>
<comment type="function">
    <text evidence="3">In eubacteria ppGpp (guanosine 3'-diphosphate 5'-diphosphate) is a mediator of the stringent response that coordinates a variety of cellular activities in response to changes in nutritional abundance.</text>
</comment>
<reference evidence="8 9" key="1">
    <citation type="submission" date="2018-03" db="EMBL/GenBank/DDBJ databases">
        <title>Genomic Encyclopedia of Archaeal and Bacterial Type Strains, Phase II (KMG-II): from individual species to whole genera.</title>
        <authorList>
            <person name="Goeker M."/>
        </authorList>
    </citation>
    <scope>NUCLEOTIDE SEQUENCE [LARGE SCALE GENOMIC DNA]</scope>
    <source>
        <strain evidence="8 9">DSM 100065</strain>
    </source>
</reference>
<dbReference type="Pfam" id="PF02824">
    <property type="entry name" value="TGS"/>
    <property type="match status" value="1"/>
</dbReference>
<dbReference type="FunFam" id="3.30.460.10:FF:000001">
    <property type="entry name" value="GTP pyrophosphokinase RelA"/>
    <property type="match status" value="1"/>
</dbReference>
<dbReference type="PROSITE" id="PS51831">
    <property type="entry name" value="HD"/>
    <property type="match status" value="1"/>
</dbReference>
<evidence type="ECO:0000256" key="4">
    <source>
        <dbReference type="SAM" id="MobiDB-lite"/>
    </source>
</evidence>
<dbReference type="PANTHER" id="PTHR21262:SF31">
    <property type="entry name" value="GTP PYROPHOSPHOKINASE"/>
    <property type="match status" value="1"/>
</dbReference>
<dbReference type="NCBIfam" id="TIGR00691">
    <property type="entry name" value="spoT_relA"/>
    <property type="match status" value="1"/>
</dbReference>
<evidence type="ECO:0000313" key="8">
    <source>
        <dbReference type="EMBL" id="PRZ40613.1"/>
    </source>
</evidence>
<dbReference type="GO" id="GO:0005886">
    <property type="term" value="C:plasma membrane"/>
    <property type="evidence" value="ECO:0007669"/>
    <property type="project" value="TreeGrafter"/>
</dbReference>
<name>A0A2T0ZWB0_9ACTN</name>
<dbReference type="InterPro" id="IPR004811">
    <property type="entry name" value="RelA/Spo_fam"/>
</dbReference>
<dbReference type="GO" id="GO:0008728">
    <property type="term" value="F:GTP diphosphokinase activity"/>
    <property type="evidence" value="ECO:0007669"/>
    <property type="project" value="UniProtKB-EC"/>
</dbReference>
<dbReference type="SUPFAM" id="SSF55021">
    <property type="entry name" value="ACT-like"/>
    <property type="match status" value="1"/>
</dbReference>
<dbReference type="InterPro" id="IPR033655">
    <property type="entry name" value="TGS_RelA/SpoT"/>
</dbReference>
<feature type="domain" description="HD" evidence="6">
    <location>
        <begin position="121"/>
        <end position="218"/>
    </location>
</feature>
<keyword evidence="8" id="KW-0418">Kinase</keyword>
<dbReference type="SUPFAM" id="SSF109604">
    <property type="entry name" value="HD-domain/PDEase-like"/>
    <property type="match status" value="1"/>
</dbReference>
<comment type="similarity">
    <text evidence="3">Belongs to the relA/spoT family.</text>
</comment>
<dbReference type="PANTHER" id="PTHR21262">
    <property type="entry name" value="GUANOSINE-3',5'-BIS DIPHOSPHATE 3'-PYROPHOSPHOHYDROLASE"/>
    <property type="match status" value="1"/>
</dbReference>
<dbReference type="SMART" id="SM00954">
    <property type="entry name" value="RelA_SpoT"/>
    <property type="match status" value="1"/>
</dbReference>
<dbReference type="SUPFAM" id="SSF81301">
    <property type="entry name" value="Nucleotidyltransferase"/>
    <property type="match status" value="1"/>
</dbReference>
<dbReference type="InterPro" id="IPR007685">
    <property type="entry name" value="RelA_SpoT"/>
</dbReference>
<dbReference type="CDD" id="cd00077">
    <property type="entry name" value="HDc"/>
    <property type="match status" value="1"/>
</dbReference>
<dbReference type="SMART" id="SM00471">
    <property type="entry name" value="HDc"/>
    <property type="match status" value="1"/>
</dbReference>
<dbReference type="OrthoDB" id="9805041at2"/>
<dbReference type="CDD" id="cd01668">
    <property type="entry name" value="TGS_RSH"/>
    <property type="match status" value="1"/>
</dbReference>
<feature type="region of interest" description="Disordered" evidence="4">
    <location>
        <begin position="1"/>
        <end position="33"/>
    </location>
</feature>
<keyword evidence="8" id="KW-0808">Transferase</keyword>
<dbReference type="Pfam" id="PF13328">
    <property type="entry name" value="HD_4"/>
    <property type="match status" value="1"/>
</dbReference>
<dbReference type="InterPro" id="IPR003607">
    <property type="entry name" value="HD/PDEase_dom"/>
</dbReference>
<evidence type="ECO:0000259" key="5">
    <source>
        <dbReference type="PROSITE" id="PS51671"/>
    </source>
</evidence>
<protein>
    <submittedName>
        <fullName evidence="8">GTP pyrophosphokinase</fullName>
    </submittedName>
</protein>
<dbReference type="InterPro" id="IPR043519">
    <property type="entry name" value="NT_sf"/>
</dbReference>
<dbReference type="Gene3D" id="3.30.70.260">
    <property type="match status" value="1"/>
</dbReference>
<gene>
    <name evidence="8" type="ORF">CLV47_11540</name>
</gene>
<feature type="domain" description="TGS" evidence="7">
    <location>
        <begin position="467"/>
        <end position="528"/>
    </location>
</feature>
<feature type="compositionally biased region" description="Basic and acidic residues" evidence="4">
    <location>
        <begin position="1"/>
        <end position="11"/>
    </location>
</feature>
<proteinExistence type="inferred from homology"/>
<dbReference type="Gene3D" id="3.10.20.30">
    <property type="match status" value="1"/>
</dbReference>
<dbReference type="InterPro" id="IPR012676">
    <property type="entry name" value="TGS-like"/>
</dbReference>
<dbReference type="FunFam" id="1.10.3210.10:FF:000001">
    <property type="entry name" value="GTP pyrophosphokinase RelA"/>
    <property type="match status" value="1"/>
</dbReference>
<dbReference type="Gene3D" id="3.30.460.10">
    <property type="entry name" value="Beta Polymerase, domain 2"/>
    <property type="match status" value="1"/>
</dbReference>
<feature type="domain" description="ACT" evidence="5">
    <location>
        <begin position="731"/>
        <end position="805"/>
    </location>
</feature>
<dbReference type="CDD" id="cd04876">
    <property type="entry name" value="ACT_RelA-SpoT"/>
    <property type="match status" value="1"/>
</dbReference>
<dbReference type="RefSeq" id="WP_106350035.1">
    <property type="nucleotide sequence ID" value="NZ_PVUE01000015.1"/>
</dbReference>
<dbReference type="GO" id="GO:0016301">
    <property type="term" value="F:kinase activity"/>
    <property type="evidence" value="ECO:0007669"/>
    <property type="project" value="UniProtKB-KW"/>
</dbReference>
<organism evidence="8 9">
    <name type="scientific">Antricoccus suffuscus</name>
    <dbReference type="NCBI Taxonomy" id="1629062"/>
    <lineage>
        <taxon>Bacteria</taxon>
        <taxon>Bacillati</taxon>
        <taxon>Actinomycetota</taxon>
        <taxon>Actinomycetes</taxon>
        <taxon>Geodermatophilales</taxon>
        <taxon>Antricoccaceae</taxon>
        <taxon>Antricoccus</taxon>
    </lineage>
</organism>
<evidence type="ECO:0000256" key="1">
    <source>
        <dbReference type="ARBA" id="ARBA00004976"/>
    </source>
</evidence>
<evidence type="ECO:0000259" key="6">
    <source>
        <dbReference type="PROSITE" id="PS51831"/>
    </source>
</evidence>
<dbReference type="GO" id="GO:0015970">
    <property type="term" value="P:guanosine tetraphosphate biosynthetic process"/>
    <property type="evidence" value="ECO:0007669"/>
    <property type="project" value="UniProtKB-UniPathway"/>
</dbReference>
<evidence type="ECO:0000259" key="7">
    <source>
        <dbReference type="PROSITE" id="PS51880"/>
    </source>
</evidence>
<dbReference type="Gene3D" id="1.10.3210.10">
    <property type="entry name" value="Hypothetical protein af1432"/>
    <property type="match status" value="1"/>
</dbReference>
<comment type="caution">
    <text evidence="8">The sequence shown here is derived from an EMBL/GenBank/DDBJ whole genome shotgun (WGS) entry which is preliminary data.</text>
</comment>
<dbReference type="Pfam" id="PF19296">
    <property type="entry name" value="RelA_AH_RIS"/>
    <property type="match status" value="1"/>
</dbReference>
<comment type="catalytic activity">
    <reaction evidence="2">
        <text>GTP + ATP = guanosine 3'-diphosphate 5'-triphosphate + AMP</text>
        <dbReference type="Rhea" id="RHEA:22088"/>
        <dbReference type="ChEBI" id="CHEBI:30616"/>
        <dbReference type="ChEBI" id="CHEBI:37565"/>
        <dbReference type="ChEBI" id="CHEBI:142410"/>
        <dbReference type="ChEBI" id="CHEBI:456215"/>
        <dbReference type="EC" id="2.7.6.5"/>
    </reaction>
</comment>
<comment type="pathway">
    <text evidence="1">Purine metabolism; ppGpp biosynthesis; ppGpp from GTP: step 1/2.</text>
</comment>
<dbReference type="PROSITE" id="PS51880">
    <property type="entry name" value="TGS"/>
    <property type="match status" value="1"/>
</dbReference>
<dbReference type="AlphaFoldDB" id="A0A2T0ZWB0"/>
<dbReference type="Pfam" id="PF04607">
    <property type="entry name" value="RelA_SpoT"/>
    <property type="match status" value="1"/>
</dbReference>
<dbReference type="CDD" id="cd05399">
    <property type="entry name" value="NT_Rel-Spo_like"/>
    <property type="match status" value="1"/>
</dbReference>
<dbReference type="InterPro" id="IPR045600">
    <property type="entry name" value="RelA/SpoT_AH_RIS"/>
</dbReference>
<dbReference type="InterPro" id="IPR004095">
    <property type="entry name" value="TGS"/>
</dbReference>
<dbReference type="InterPro" id="IPR002912">
    <property type="entry name" value="ACT_dom"/>
</dbReference>
<dbReference type="Proteomes" id="UP000237752">
    <property type="component" value="Unassembled WGS sequence"/>
</dbReference>
<evidence type="ECO:0000256" key="2">
    <source>
        <dbReference type="ARBA" id="ARBA00048244"/>
    </source>
</evidence>
<dbReference type="InterPro" id="IPR012675">
    <property type="entry name" value="Beta-grasp_dom_sf"/>
</dbReference>
<dbReference type="InterPro" id="IPR045865">
    <property type="entry name" value="ACT-like_dom_sf"/>
</dbReference>
<dbReference type="EMBL" id="PVUE01000015">
    <property type="protein sequence ID" value="PRZ40613.1"/>
    <property type="molecule type" value="Genomic_DNA"/>
</dbReference>
<dbReference type="Pfam" id="PF13291">
    <property type="entry name" value="ACT_4"/>
    <property type="match status" value="1"/>
</dbReference>
<dbReference type="PROSITE" id="PS51671">
    <property type="entry name" value="ACT"/>
    <property type="match status" value="1"/>
</dbReference>
<sequence length="805" mass="88790">MSPEEKAKTDADAVPAGVEKTAPAIPKPGPPGVPATVMAAASSTGTSTQAPGHSRRRRVRQRIVRAFAPGPRGSGVSSVLEPLVTSHRAHHPDADLALLQRAYDTADHYHEGQMRRSGDRYITHPLAVAVILADLGMDTTTIVAGLLHDTVEDTGYTLESLRGDFGDEVAHLVDGVTKLDKVTYGQAAQAETIRKMLIAMAKDPRVLVIKLCDRLHNMRTLRHLPPAKQEKKARETLEVLAPLAHRLGMNTVKWELEDLAFATLHPKRYDEIARMVAERTPSRDSFLGAFMDEVRTKLKEAGIQAEVTGRPKHYYSIYQKMVVRGREFTDIYDLVGIRVMVDSVNDCYAALGLIHATWTPMPGRFKDYIATPKYNMYSSLHTTMIGPNGKPVELQIRTHEMHRIAEYGIAAHWRYKSNGKSSGHQPPKSAANGADDMQWVRHLLEWQGETKESGEFLETLRHDLSAGEVFAFTPNGSVIHLPGGATPVDFAYAVHTEVGHHCVGSRVNGALVPLDSTLSNGDVVEILTSKSETAGPSRDWLQFVAAPRSRTKIRHWFARERREDAIEHGKEALTRAMRKAGLPLQKILSGRQIEDLATELDYADVNAMFAAIGENHVSSTNIVAKLVGLMSADTAPAEAPEEIEIKPRRSTARRDSTGVGVTVKGHKDIWVKLARCCTPVPGDKILGFITRGGTVSVHREDCTNSKALKNEPERLIDVEWDAGSTAIFLVAIQVEALDRQGLLSDMTRVISDEKVNILSANIHLGRDRIAISRFTFELAEAKHLVNVLHRVRTVDGVYDAYRVTD</sequence>
<dbReference type="FunFam" id="3.10.20.30:FF:000002">
    <property type="entry name" value="GTP pyrophosphokinase (RelA/SpoT)"/>
    <property type="match status" value="1"/>
</dbReference>
<evidence type="ECO:0000256" key="3">
    <source>
        <dbReference type="RuleBase" id="RU003847"/>
    </source>
</evidence>
<evidence type="ECO:0000313" key="9">
    <source>
        <dbReference type="Proteomes" id="UP000237752"/>
    </source>
</evidence>
<dbReference type="SUPFAM" id="SSF81271">
    <property type="entry name" value="TGS-like"/>
    <property type="match status" value="1"/>
</dbReference>
<dbReference type="UniPathway" id="UPA00908">
    <property type="reaction ID" value="UER00884"/>
</dbReference>
<accession>A0A2T0ZWB0</accession>